<dbReference type="RefSeq" id="WP_345272335.1">
    <property type="nucleotide sequence ID" value="NZ_BAABJH010000001.1"/>
</dbReference>
<dbReference type="EMBL" id="BAABJH010000001">
    <property type="protein sequence ID" value="GAA4884870.1"/>
    <property type="molecule type" value="Genomic_DNA"/>
</dbReference>
<evidence type="ECO:0000313" key="3">
    <source>
        <dbReference type="Proteomes" id="UP001500433"/>
    </source>
</evidence>
<protein>
    <recommendedName>
        <fullName evidence="1">STAS domain-containing protein</fullName>
    </recommendedName>
</protein>
<feature type="domain" description="STAS" evidence="1">
    <location>
        <begin position="1"/>
        <end position="61"/>
    </location>
</feature>
<dbReference type="SUPFAM" id="SSF52091">
    <property type="entry name" value="SpoIIaa-like"/>
    <property type="match status" value="1"/>
</dbReference>
<proteinExistence type="predicted"/>
<comment type="caution">
    <text evidence="2">The sequence shown here is derived from an EMBL/GenBank/DDBJ whole genome shotgun (WGS) entry which is preliminary data.</text>
</comment>
<dbReference type="InterPro" id="IPR002645">
    <property type="entry name" value="STAS_dom"/>
</dbReference>
<dbReference type="InterPro" id="IPR036513">
    <property type="entry name" value="STAS_dom_sf"/>
</dbReference>
<dbReference type="PROSITE" id="PS50801">
    <property type="entry name" value="STAS"/>
    <property type="match status" value="1"/>
</dbReference>
<gene>
    <name evidence="2" type="ORF">GCM10023311_04230</name>
</gene>
<dbReference type="Proteomes" id="UP001500433">
    <property type="component" value="Unassembled WGS sequence"/>
</dbReference>
<organism evidence="2 3">
    <name type="scientific">Flaviramulus aquimarinus</name>
    <dbReference type="NCBI Taxonomy" id="1170456"/>
    <lineage>
        <taxon>Bacteria</taxon>
        <taxon>Pseudomonadati</taxon>
        <taxon>Bacteroidota</taxon>
        <taxon>Flavobacteriia</taxon>
        <taxon>Flavobacteriales</taxon>
        <taxon>Flavobacteriaceae</taxon>
        <taxon>Flaviramulus</taxon>
    </lineage>
</organism>
<evidence type="ECO:0000313" key="2">
    <source>
        <dbReference type="EMBL" id="GAA4884870.1"/>
    </source>
</evidence>
<accession>A0ABP9ERK8</accession>
<sequence>MALTIKENNGIFLVEGTINSTTVKQFKNHLEFLLLYSKALTINIDGVKAIDENGMKTLRALHTSALVYNKTFEVVGYGCKAIYDDFQYHHAA</sequence>
<dbReference type="Pfam" id="PF01740">
    <property type="entry name" value="STAS"/>
    <property type="match status" value="1"/>
</dbReference>
<name>A0ABP9ERK8_9FLAO</name>
<evidence type="ECO:0000259" key="1">
    <source>
        <dbReference type="PROSITE" id="PS50801"/>
    </source>
</evidence>
<reference evidence="3" key="1">
    <citation type="journal article" date="2019" name="Int. J. Syst. Evol. Microbiol.">
        <title>The Global Catalogue of Microorganisms (GCM) 10K type strain sequencing project: providing services to taxonomists for standard genome sequencing and annotation.</title>
        <authorList>
            <consortium name="The Broad Institute Genomics Platform"/>
            <consortium name="The Broad Institute Genome Sequencing Center for Infectious Disease"/>
            <person name="Wu L."/>
            <person name="Ma J."/>
        </authorList>
    </citation>
    <scope>NUCLEOTIDE SEQUENCE [LARGE SCALE GENOMIC DNA]</scope>
    <source>
        <strain evidence="3">JCM 18274</strain>
    </source>
</reference>
<keyword evidence="3" id="KW-1185">Reference proteome</keyword>